<evidence type="ECO:0000256" key="2">
    <source>
        <dbReference type="ARBA" id="ARBA00022722"/>
    </source>
</evidence>
<evidence type="ECO:0000256" key="1">
    <source>
        <dbReference type="ARBA" id="ARBA00022490"/>
    </source>
</evidence>
<name>A0A2S9QBN6_9HYPH</name>
<dbReference type="Pfam" id="PF07521">
    <property type="entry name" value="RMMBL"/>
    <property type="match status" value="1"/>
</dbReference>
<dbReference type="NCBIfam" id="TIGR00649">
    <property type="entry name" value="MG423"/>
    <property type="match status" value="1"/>
</dbReference>
<dbReference type="InterPro" id="IPR042173">
    <property type="entry name" value="RNase_J_2"/>
</dbReference>
<keyword evidence="7" id="KW-0694">RNA-binding</keyword>
<evidence type="ECO:0000313" key="10">
    <source>
        <dbReference type="Proteomes" id="UP000237682"/>
    </source>
</evidence>
<dbReference type="PANTHER" id="PTHR43694:SF1">
    <property type="entry name" value="RIBONUCLEASE J"/>
    <property type="match status" value="1"/>
</dbReference>
<dbReference type="Gene3D" id="3.60.15.10">
    <property type="entry name" value="Ribonuclease Z/Hydroxyacylglutathione hydrolase-like"/>
    <property type="match status" value="1"/>
</dbReference>
<organism evidence="9 10">
    <name type="scientific">Labrys okinawensis</name>
    <dbReference type="NCBI Taxonomy" id="346911"/>
    <lineage>
        <taxon>Bacteria</taxon>
        <taxon>Pseudomonadati</taxon>
        <taxon>Pseudomonadota</taxon>
        <taxon>Alphaproteobacteria</taxon>
        <taxon>Hyphomicrobiales</taxon>
        <taxon>Xanthobacteraceae</taxon>
        <taxon>Labrys</taxon>
    </lineage>
</organism>
<dbReference type="Proteomes" id="UP000237682">
    <property type="component" value="Unassembled WGS sequence"/>
</dbReference>
<evidence type="ECO:0000313" key="9">
    <source>
        <dbReference type="EMBL" id="PRH86735.1"/>
    </source>
</evidence>
<dbReference type="InterPro" id="IPR036866">
    <property type="entry name" value="RibonucZ/Hydroxyglut_hydro"/>
</dbReference>
<protein>
    <submittedName>
        <fullName evidence="9">MBL fold metallo-hydrolase</fullName>
    </submittedName>
</protein>
<dbReference type="SMART" id="SM00849">
    <property type="entry name" value="Lactamase_B"/>
    <property type="match status" value="1"/>
</dbReference>
<evidence type="ECO:0000256" key="4">
    <source>
        <dbReference type="ARBA" id="ARBA00022801"/>
    </source>
</evidence>
<gene>
    <name evidence="9" type="ORF">C5L14_15635</name>
</gene>
<dbReference type="CDD" id="cd07714">
    <property type="entry name" value="RNaseJ_MBL-fold"/>
    <property type="match status" value="1"/>
</dbReference>
<keyword evidence="3" id="KW-0479">Metal-binding</keyword>
<evidence type="ECO:0000256" key="5">
    <source>
        <dbReference type="ARBA" id="ARBA00022833"/>
    </source>
</evidence>
<dbReference type="RefSeq" id="WP_105862961.1">
    <property type="nucleotide sequence ID" value="NZ_PUEJ01000005.1"/>
</dbReference>
<dbReference type="InterPro" id="IPR041636">
    <property type="entry name" value="RNase_J_C"/>
</dbReference>
<dbReference type="Pfam" id="PF12706">
    <property type="entry name" value="Lactamase_B_2"/>
    <property type="match status" value="1"/>
</dbReference>
<dbReference type="Pfam" id="PF17770">
    <property type="entry name" value="RNase_J_C"/>
    <property type="match status" value="1"/>
</dbReference>
<dbReference type="InterPro" id="IPR011108">
    <property type="entry name" value="RMMBL"/>
</dbReference>
<sequence length="556" mass="59946">MARDTTDLVFCALGGIGEIGMNMALYGYGPANKRQWLMVDCGVSFADDNLPGVDLVMPDTRFIEAQRKNLVGIVITHAHEDHFGALIHLWPKLQVPVYATKFTAALLEAKRLHEPDAPKLDLRIIPSQARLNLGPFDVELINVAHSIPESNALAIRTPAGMVIHTGDWKIDETPVIPPLTDAARLKALGDEGVLALVCDSTNAIREGRSPSERDVAKSLGEIIAAKKGRVAVTTFASNVGRIRSIAEAAMANDRSVVIVGRAMERVCQVARECGLLDGIPDFLSPESYGFLPREKVVCVLTGSQGEPRAALARIARGEHPEVTLAKGDTVIFSSRTIPGNEKAVGNIINGLVKQGAEIVTDRNQLVHVSGHPRRGELTDMYHWTRPKIAIPVHGEAWHLAEHAELARSLGVPEVVAAGDGQIIALREGDTRVVDEAPTGRICLDGDVLINASEETIPQRRRLSWSGAVSVALALSEKGEIVNEPDVKFSGLPLRVGDGRLMDDVIADAALLVIDSLPKPKRRDPDAVELAVERAVRSAVNAVWGKKPVCHVIVLVV</sequence>
<keyword evidence="4 9" id="KW-0378">Hydrolase</keyword>
<dbReference type="SUPFAM" id="SSF56281">
    <property type="entry name" value="Metallo-hydrolase/oxidoreductase"/>
    <property type="match status" value="1"/>
</dbReference>
<dbReference type="GO" id="GO:0046872">
    <property type="term" value="F:metal ion binding"/>
    <property type="evidence" value="ECO:0007669"/>
    <property type="project" value="UniProtKB-KW"/>
</dbReference>
<feature type="domain" description="Metallo-beta-lactamase" evidence="8">
    <location>
        <begin position="20"/>
        <end position="219"/>
    </location>
</feature>
<keyword evidence="10" id="KW-1185">Reference proteome</keyword>
<comment type="caution">
    <text evidence="9">The sequence shown here is derived from an EMBL/GenBank/DDBJ whole genome shotgun (WGS) entry which is preliminary data.</text>
</comment>
<dbReference type="AlphaFoldDB" id="A0A2S9QBN6"/>
<evidence type="ECO:0000256" key="3">
    <source>
        <dbReference type="ARBA" id="ARBA00022723"/>
    </source>
</evidence>
<dbReference type="GO" id="GO:0003723">
    <property type="term" value="F:RNA binding"/>
    <property type="evidence" value="ECO:0007669"/>
    <property type="project" value="UniProtKB-KW"/>
</dbReference>
<keyword evidence="2" id="KW-0540">Nuclease</keyword>
<dbReference type="Gene3D" id="3.10.20.580">
    <property type="match status" value="1"/>
</dbReference>
<keyword evidence="6" id="KW-0269">Exonuclease</keyword>
<dbReference type="PANTHER" id="PTHR43694">
    <property type="entry name" value="RIBONUCLEASE J"/>
    <property type="match status" value="1"/>
</dbReference>
<dbReference type="EMBL" id="PUEJ01000005">
    <property type="protein sequence ID" value="PRH86735.1"/>
    <property type="molecule type" value="Genomic_DNA"/>
</dbReference>
<keyword evidence="1" id="KW-0963">Cytoplasm</keyword>
<dbReference type="Gene3D" id="3.40.50.10710">
    <property type="entry name" value="Metallo-hydrolase/oxidoreductase"/>
    <property type="match status" value="1"/>
</dbReference>
<evidence type="ECO:0000259" key="8">
    <source>
        <dbReference type="SMART" id="SM00849"/>
    </source>
</evidence>
<reference evidence="9 10" key="1">
    <citation type="submission" date="2018-02" db="EMBL/GenBank/DDBJ databases">
        <title>Whole genome sequencing of endophytic bacterium.</title>
        <authorList>
            <person name="Eedara R."/>
            <person name="Podile A.R."/>
        </authorList>
    </citation>
    <scope>NUCLEOTIDE SEQUENCE [LARGE SCALE GENOMIC DNA]</scope>
    <source>
        <strain evidence="9 10">RP1T</strain>
    </source>
</reference>
<dbReference type="InterPro" id="IPR004613">
    <property type="entry name" value="RNase_J"/>
</dbReference>
<proteinExistence type="predicted"/>
<dbReference type="InterPro" id="IPR055132">
    <property type="entry name" value="RNase_J_b_CASP"/>
</dbReference>
<dbReference type="InterPro" id="IPR001279">
    <property type="entry name" value="Metallo-B-lactamas"/>
</dbReference>
<dbReference type="GO" id="GO:0004527">
    <property type="term" value="F:exonuclease activity"/>
    <property type="evidence" value="ECO:0007669"/>
    <property type="project" value="UniProtKB-KW"/>
</dbReference>
<accession>A0A2S9QBN6</accession>
<evidence type="ECO:0000256" key="7">
    <source>
        <dbReference type="ARBA" id="ARBA00022884"/>
    </source>
</evidence>
<dbReference type="OrthoDB" id="9770211at2"/>
<dbReference type="Pfam" id="PF22505">
    <property type="entry name" value="RNase_J_b_CASP"/>
    <property type="match status" value="1"/>
</dbReference>
<evidence type="ECO:0000256" key="6">
    <source>
        <dbReference type="ARBA" id="ARBA00022839"/>
    </source>
</evidence>
<keyword evidence="5" id="KW-0862">Zinc</keyword>